<gene>
    <name evidence="3" type="ORF">DES52_11690</name>
</gene>
<feature type="transmembrane region" description="Helical" evidence="2">
    <location>
        <begin position="70"/>
        <end position="87"/>
    </location>
</feature>
<sequence length="317" mass="35720">MRSFRLRDILNPDVSYLQLRTLIGALGVLLPALVWIIGWFHGEWFVQTLDAKTVRVDTISAHYYTSSRDVFVITLALVGTLMFFYRTERARDNYVAMITGVAALGIGVFPMRPLWTSTEACGALRDCSPTLLYGTYDWLRLPWYGPMGLHGLALTLFVAGGLYLVFISFPKTSVWTANASSASHAKLLADALQLKPKQRRNRAMERCGWTMVVSIALFATSMLLERVLPPLPFALYRFFTESTFVVAFSVAWLIKGQYIPFFPQWTALIRDSSDDAARRLPQAKPTDDTIDDTLDDATRDVNDARVDDSAPDETVRR</sequence>
<feature type="transmembrane region" description="Helical" evidence="2">
    <location>
        <begin position="94"/>
        <end position="115"/>
    </location>
</feature>
<evidence type="ECO:0000256" key="1">
    <source>
        <dbReference type="SAM" id="MobiDB-lite"/>
    </source>
</evidence>
<dbReference type="Proteomes" id="UP000248326">
    <property type="component" value="Unassembled WGS sequence"/>
</dbReference>
<evidence type="ECO:0000313" key="4">
    <source>
        <dbReference type="Proteomes" id="UP000248326"/>
    </source>
</evidence>
<evidence type="ECO:0000313" key="3">
    <source>
        <dbReference type="EMBL" id="PYE51023.1"/>
    </source>
</evidence>
<reference evidence="3 4" key="1">
    <citation type="submission" date="2018-06" db="EMBL/GenBank/DDBJ databases">
        <title>Genomic Encyclopedia of Type Strains, Phase IV (KMG-IV): sequencing the most valuable type-strain genomes for metagenomic binning, comparative biology and taxonomic classification.</title>
        <authorList>
            <person name="Goeker M."/>
        </authorList>
    </citation>
    <scope>NUCLEOTIDE SEQUENCE [LARGE SCALE GENOMIC DNA]</scope>
    <source>
        <strain evidence="3 4">DSM 18048</strain>
    </source>
</reference>
<feature type="transmembrane region" description="Helical" evidence="2">
    <location>
        <begin position="21"/>
        <end position="40"/>
    </location>
</feature>
<evidence type="ECO:0000256" key="2">
    <source>
        <dbReference type="SAM" id="Phobius"/>
    </source>
</evidence>
<dbReference type="RefSeq" id="WP_146237361.1">
    <property type="nucleotide sequence ID" value="NZ_QJSX01000016.1"/>
</dbReference>
<name>A0A318S5D3_9DEIO</name>
<keyword evidence="2" id="KW-1133">Transmembrane helix</keyword>
<accession>A0A318S5D3</accession>
<feature type="region of interest" description="Disordered" evidence="1">
    <location>
        <begin position="278"/>
        <end position="317"/>
    </location>
</feature>
<organism evidence="3 4">
    <name type="scientific">Deinococcus yavapaiensis KR-236</name>
    <dbReference type="NCBI Taxonomy" id="694435"/>
    <lineage>
        <taxon>Bacteria</taxon>
        <taxon>Thermotogati</taxon>
        <taxon>Deinococcota</taxon>
        <taxon>Deinococci</taxon>
        <taxon>Deinococcales</taxon>
        <taxon>Deinococcaceae</taxon>
        <taxon>Deinococcus</taxon>
    </lineage>
</organism>
<keyword evidence="2" id="KW-0812">Transmembrane</keyword>
<keyword evidence="4" id="KW-1185">Reference proteome</keyword>
<feature type="transmembrane region" description="Helical" evidence="2">
    <location>
        <begin position="234"/>
        <end position="254"/>
    </location>
</feature>
<feature type="transmembrane region" description="Helical" evidence="2">
    <location>
        <begin position="207"/>
        <end position="228"/>
    </location>
</feature>
<proteinExistence type="predicted"/>
<feature type="compositionally biased region" description="Basic and acidic residues" evidence="1">
    <location>
        <begin position="296"/>
        <end position="317"/>
    </location>
</feature>
<keyword evidence="2" id="KW-0472">Membrane</keyword>
<dbReference type="OrthoDB" id="9803163at2"/>
<dbReference type="AlphaFoldDB" id="A0A318S5D3"/>
<comment type="caution">
    <text evidence="3">The sequence shown here is derived from an EMBL/GenBank/DDBJ whole genome shotgun (WGS) entry which is preliminary data.</text>
</comment>
<dbReference type="EMBL" id="QJSX01000016">
    <property type="protein sequence ID" value="PYE51023.1"/>
    <property type="molecule type" value="Genomic_DNA"/>
</dbReference>
<feature type="transmembrane region" description="Helical" evidence="2">
    <location>
        <begin position="147"/>
        <end position="166"/>
    </location>
</feature>
<protein>
    <submittedName>
        <fullName evidence="3">Uncharacterized protein</fullName>
    </submittedName>
</protein>